<dbReference type="Proteomes" id="UP000187406">
    <property type="component" value="Unassembled WGS sequence"/>
</dbReference>
<gene>
    <name evidence="2" type="ORF">CFOL_v3_23116</name>
</gene>
<feature type="non-terminal residue" evidence="2">
    <location>
        <position position="1"/>
    </location>
</feature>
<keyword evidence="3" id="KW-1185">Reference proteome</keyword>
<dbReference type="InParanoid" id="A0A1Q3CHQ6"/>
<dbReference type="PANTHER" id="PTHR31672:SF13">
    <property type="entry name" value="F-BOX PROTEIN CPR30-LIKE"/>
    <property type="match status" value="1"/>
</dbReference>
<dbReference type="InterPro" id="IPR036047">
    <property type="entry name" value="F-box-like_dom_sf"/>
</dbReference>
<dbReference type="Pfam" id="PF00646">
    <property type="entry name" value="F-box"/>
    <property type="match status" value="1"/>
</dbReference>
<protein>
    <recommendedName>
        <fullName evidence="1">F-box domain-containing protein</fullName>
    </recommendedName>
</protein>
<evidence type="ECO:0000313" key="2">
    <source>
        <dbReference type="EMBL" id="GAV79652.1"/>
    </source>
</evidence>
<feature type="domain" description="F-box" evidence="1">
    <location>
        <begin position="34"/>
        <end position="70"/>
    </location>
</feature>
<dbReference type="PANTHER" id="PTHR31672">
    <property type="entry name" value="BNACNNG10540D PROTEIN"/>
    <property type="match status" value="1"/>
</dbReference>
<proteinExistence type="predicted"/>
<reference evidence="3" key="1">
    <citation type="submission" date="2016-04" db="EMBL/GenBank/DDBJ databases">
        <title>Cephalotus genome sequencing.</title>
        <authorList>
            <person name="Fukushima K."/>
            <person name="Hasebe M."/>
            <person name="Fang X."/>
        </authorList>
    </citation>
    <scope>NUCLEOTIDE SEQUENCE [LARGE SCALE GENOMIC DNA]</scope>
    <source>
        <strain evidence="3">cv. St1</strain>
    </source>
</reference>
<organism evidence="2 3">
    <name type="scientific">Cephalotus follicularis</name>
    <name type="common">Albany pitcher plant</name>
    <dbReference type="NCBI Taxonomy" id="3775"/>
    <lineage>
        <taxon>Eukaryota</taxon>
        <taxon>Viridiplantae</taxon>
        <taxon>Streptophyta</taxon>
        <taxon>Embryophyta</taxon>
        <taxon>Tracheophyta</taxon>
        <taxon>Spermatophyta</taxon>
        <taxon>Magnoliopsida</taxon>
        <taxon>eudicotyledons</taxon>
        <taxon>Gunneridae</taxon>
        <taxon>Pentapetalae</taxon>
        <taxon>rosids</taxon>
        <taxon>fabids</taxon>
        <taxon>Oxalidales</taxon>
        <taxon>Cephalotaceae</taxon>
        <taxon>Cephalotus</taxon>
    </lineage>
</organism>
<dbReference type="AlphaFoldDB" id="A0A1Q3CHQ6"/>
<comment type="caution">
    <text evidence="2">The sequence shown here is derived from an EMBL/GenBank/DDBJ whole genome shotgun (WGS) entry which is preliminary data.</text>
</comment>
<dbReference type="EMBL" id="BDDD01002016">
    <property type="protein sequence ID" value="GAV79652.1"/>
    <property type="molecule type" value="Genomic_DNA"/>
</dbReference>
<sequence>DNQKPPTIYITRIAVDALIKPELTIKSCRISNPPEDMEIDIPSRLLVMSLLRFRCVSKYWCSLLQTPSFKTQQYLKQTSLHNTNANSSVFLYGPRDSVDPLHLYMLVHTLIFKQVIDLLFPLEDVGYRNGLICLCNHNDIIL</sequence>
<evidence type="ECO:0000259" key="1">
    <source>
        <dbReference type="Pfam" id="PF00646"/>
    </source>
</evidence>
<accession>A0A1Q3CHQ6</accession>
<name>A0A1Q3CHQ6_CEPFO</name>
<dbReference type="OrthoDB" id="1867629at2759"/>
<dbReference type="InterPro" id="IPR001810">
    <property type="entry name" value="F-box_dom"/>
</dbReference>
<evidence type="ECO:0000313" key="3">
    <source>
        <dbReference type="Proteomes" id="UP000187406"/>
    </source>
</evidence>
<dbReference type="InterPro" id="IPR050796">
    <property type="entry name" value="SCF_F-box_component"/>
</dbReference>
<dbReference type="SUPFAM" id="SSF81383">
    <property type="entry name" value="F-box domain"/>
    <property type="match status" value="1"/>
</dbReference>